<evidence type="ECO:0000256" key="10">
    <source>
        <dbReference type="ARBA" id="ARBA00023284"/>
    </source>
</evidence>
<comment type="function">
    <text evidence="11">Required for the import and folding of small cysteine-containing proteins (small Tim) in the mitochondrial intermembrane space (IMS). Forms a redox cycle with ERV1 that involves a disulfide relay system. Precursor proteins to be imported into the IMS are translocated in their reduced form into the mitochondria. The oxidized form of MIA40 forms a transient intermolecular disulfide bridge with the reduced precursor protein, resulting in oxidation of the precursor protein that now contains an intramolecular disulfide bond and is able to undergo folding in the IMS.</text>
</comment>
<gene>
    <name evidence="14" type="ORF">Purlil1_4058</name>
</gene>
<evidence type="ECO:0000256" key="5">
    <source>
        <dbReference type="ARBA" id="ARBA00022927"/>
    </source>
</evidence>
<dbReference type="PANTHER" id="PTHR21622:SF0">
    <property type="entry name" value="COILED-COIL-HELIX-COILED-COIL-HELIX DOMAIN CONTAINING 4"/>
    <property type="match status" value="1"/>
</dbReference>
<keyword evidence="10" id="KW-0676">Redox-active center</keyword>
<dbReference type="EMBL" id="JAWRVI010000011">
    <property type="protein sequence ID" value="KAK4091628.1"/>
    <property type="molecule type" value="Genomic_DNA"/>
</dbReference>
<feature type="compositionally biased region" description="Polar residues" evidence="13">
    <location>
        <begin position="289"/>
        <end position="311"/>
    </location>
</feature>
<feature type="compositionally biased region" description="Low complexity" evidence="13">
    <location>
        <begin position="447"/>
        <end position="460"/>
    </location>
</feature>
<evidence type="ECO:0000256" key="9">
    <source>
        <dbReference type="ARBA" id="ARBA00023157"/>
    </source>
</evidence>
<keyword evidence="7" id="KW-0811">Translocation</keyword>
<keyword evidence="8" id="KW-0496">Mitochondrion</keyword>
<keyword evidence="9" id="KW-1015">Disulfide bond</keyword>
<dbReference type="PANTHER" id="PTHR21622">
    <property type="entry name" value="COILED-COIL-HELIX-COILED-COIL-HELIX DOMAIN CONTAINING 4"/>
    <property type="match status" value="1"/>
</dbReference>
<evidence type="ECO:0000256" key="7">
    <source>
        <dbReference type="ARBA" id="ARBA00023010"/>
    </source>
</evidence>
<name>A0ABR0C6M9_PURLI</name>
<dbReference type="InterPro" id="IPR039289">
    <property type="entry name" value="CHCHD4"/>
</dbReference>
<evidence type="ECO:0000256" key="2">
    <source>
        <dbReference type="ARBA" id="ARBA00004164"/>
    </source>
</evidence>
<evidence type="ECO:0000256" key="1">
    <source>
        <dbReference type="ARBA" id="ARBA00001973"/>
    </source>
</evidence>
<feature type="compositionally biased region" description="Basic and acidic residues" evidence="13">
    <location>
        <begin position="462"/>
        <end position="497"/>
    </location>
</feature>
<evidence type="ECO:0000256" key="12">
    <source>
        <dbReference type="ARBA" id="ARBA00033150"/>
    </source>
</evidence>
<keyword evidence="15" id="KW-1185">Reference proteome</keyword>
<dbReference type="Gene3D" id="1.10.287.2900">
    <property type="match status" value="1"/>
</dbReference>
<reference evidence="14 15" key="1">
    <citation type="journal article" date="2024" name="Microbiol. Resour. Announc.">
        <title>Genome annotations for the ascomycete fungi Trichoderma harzianum, Trichoderma aggressivum, and Purpureocillium lilacinum.</title>
        <authorList>
            <person name="Beijen E.P.W."/>
            <person name="Ohm R.A."/>
        </authorList>
    </citation>
    <scope>NUCLEOTIDE SEQUENCE [LARGE SCALE GENOMIC DNA]</scope>
    <source>
        <strain evidence="14 15">CBS 150709</strain>
    </source>
</reference>
<feature type="region of interest" description="Disordered" evidence="13">
    <location>
        <begin position="279"/>
        <end position="313"/>
    </location>
</feature>
<keyword evidence="6" id="KW-0560">Oxidoreductase</keyword>
<comment type="caution">
    <text evidence="14">The sequence shown here is derived from an EMBL/GenBank/DDBJ whole genome shotgun (WGS) entry which is preliminary data.</text>
</comment>
<accession>A0ABR0C6M9</accession>
<dbReference type="Proteomes" id="UP001287286">
    <property type="component" value="Unassembled WGS sequence"/>
</dbReference>
<comment type="subcellular location">
    <subcellularLocation>
        <location evidence="2">Mitochondrion inner membrane</location>
        <topology evidence="2">Single-pass type II membrane protein</topology>
        <orientation evidence="2">Intermembrane side</orientation>
    </subcellularLocation>
</comment>
<sequence length="497" mass="53577">MPTRESVRGSLWRSAVMVNARGKACGNVKHVASHSGRKAAKPLHVRLCVVVVSCRVSAQLSSRHGWSQATSCARPIQLDLAFSGCYPGRTGEGPPRLIIGAVVIPRCPGLCSTALWPGLRVLRCLWWCTGDAWMWLTNPAGLQSFLATPGNTLMRSFPSHHRAFSFRSPSSHLVRTMYRAAVRSASRQALGGMPRSAGRLGPRRFASTASPADKPRSWKSSALRWGLAVGAVYYYNTSSVFADEATVQRTVPAPSAFAESDLPTVDAVIEEKRKQVKAKAESAAPAAKQTTSEKPAAETQKQPSSEAAQNTAALEGGPAALEEEAGQEGAFNPETGEINWDCPCLGGMAHGPCGEEFKTAFSCFVYSNEEPKGMDCIEKFQGMQECFRKYPEIYGSELTDDPADEEAGSAQPEGDVQALREAHPESAAQETKAPEPATKAPESDTHAAPAVEAVDDPAPVWEDARAANDFVEKKHEEQAPKKEEAKEEAKPEAEKKE</sequence>
<keyword evidence="5" id="KW-0653">Protein transport</keyword>
<evidence type="ECO:0000256" key="4">
    <source>
        <dbReference type="ARBA" id="ARBA00022448"/>
    </source>
</evidence>
<organism evidence="14 15">
    <name type="scientific">Purpureocillium lilacinum</name>
    <name type="common">Paecilomyces lilacinus</name>
    <dbReference type="NCBI Taxonomy" id="33203"/>
    <lineage>
        <taxon>Eukaryota</taxon>
        <taxon>Fungi</taxon>
        <taxon>Dikarya</taxon>
        <taxon>Ascomycota</taxon>
        <taxon>Pezizomycotina</taxon>
        <taxon>Sordariomycetes</taxon>
        <taxon>Hypocreomycetidae</taxon>
        <taxon>Hypocreales</taxon>
        <taxon>Ophiocordycipitaceae</taxon>
        <taxon>Purpureocillium</taxon>
    </lineage>
</organism>
<feature type="compositionally biased region" description="Acidic residues" evidence="13">
    <location>
        <begin position="398"/>
        <end position="407"/>
    </location>
</feature>
<evidence type="ECO:0000256" key="8">
    <source>
        <dbReference type="ARBA" id="ARBA00023128"/>
    </source>
</evidence>
<evidence type="ECO:0000256" key="6">
    <source>
        <dbReference type="ARBA" id="ARBA00023002"/>
    </source>
</evidence>
<proteinExistence type="predicted"/>
<evidence type="ECO:0000256" key="13">
    <source>
        <dbReference type="SAM" id="MobiDB-lite"/>
    </source>
</evidence>
<evidence type="ECO:0000256" key="3">
    <source>
        <dbReference type="ARBA" id="ARBA00013714"/>
    </source>
</evidence>
<keyword evidence="4" id="KW-0813">Transport</keyword>
<feature type="region of interest" description="Disordered" evidence="13">
    <location>
        <begin position="189"/>
        <end position="217"/>
    </location>
</feature>
<comment type="cofactor">
    <cofactor evidence="1">
        <name>Cu(2+)</name>
        <dbReference type="ChEBI" id="CHEBI:29036"/>
    </cofactor>
</comment>
<feature type="region of interest" description="Disordered" evidence="13">
    <location>
        <begin position="397"/>
        <end position="497"/>
    </location>
</feature>
<protein>
    <recommendedName>
        <fullName evidence="3">Mitochondrial intermembrane space import and assembly protein 40</fullName>
    </recommendedName>
    <alternativeName>
        <fullName evidence="12">Mitochondrial import inner membrane translocase TIM40</fullName>
    </alternativeName>
</protein>
<evidence type="ECO:0000313" key="14">
    <source>
        <dbReference type="EMBL" id="KAK4091628.1"/>
    </source>
</evidence>
<evidence type="ECO:0000256" key="11">
    <source>
        <dbReference type="ARBA" id="ARBA00024980"/>
    </source>
</evidence>
<evidence type="ECO:0000313" key="15">
    <source>
        <dbReference type="Proteomes" id="UP001287286"/>
    </source>
</evidence>
<dbReference type="PROSITE" id="PS51808">
    <property type="entry name" value="CHCH"/>
    <property type="match status" value="1"/>
</dbReference>